<evidence type="ECO:0000256" key="3">
    <source>
        <dbReference type="ARBA" id="ARBA00022679"/>
    </source>
</evidence>
<keyword evidence="5 7" id="KW-1133">Transmembrane helix</keyword>
<proteinExistence type="inferred from homology"/>
<keyword evidence="2" id="KW-1003">Cell membrane</keyword>
<dbReference type="AlphaFoldDB" id="A0A2M7U0U8"/>
<evidence type="ECO:0000256" key="6">
    <source>
        <dbReference type="ARBA" id="ARBA00023136"/>
    </source>
</evidence>
<dbReference type="GO" id="GO:0042158">
    <property type="term" value="P:lipoprotein biosynthetic process"/>
    <property type="evidence" value="ECO:0007669"/>
    <property type="project" value="InterPro"/>
</dbReference>
<feature type="transmembrane region" description="Helical" evidence="7">
    <location>
        <begin position="44"/>
        <end position="67"/>
    </location>
</feature>
<evidence type="ECO:0000256" key="4">
    <source>
        <dbReference type="ARBA" id="ARBA00022692"/>
    </source>
</evidence>
<evidence type="ECO:0000313" key="8">
    <source>
        <dbReference type="EMBL" id="PIZ63681.1"/>
    </source>
</evidence>
<sequence>MLPVLLDLGFLKIYTLGIFLVLAFFWGSFFLWKNISLTSYKEDEIFDGLFFSLFCGLFIGRIVYIALHFSEFGFDILKFILVNGYPGIHYIGFVMGFLLFGYIFAVSKKISYLKCVDYIIPPLLLALAISKLGSFFSGSEIGSQTQFFISLAYANLDGARHLTSFYESVLFFFGSFITYKYIFLIRKDKLYEGFNIVFFLWYFSLIQFSLDPLKTFRTMVHFTSAEMIVSGVLLLTGSIYFLYYFRKSIGGTIQALFKKKKD</sequence>
<reference evidence="9" key="1">
    <citation type="submission" date="2017-09" db="EMBL/GenBank/DDBJ databases">
        <title>Depth-based differentiation of microbial function through sediment-hosted aquifers and enrichment of novel symbionts in the deep terrestrial subsurface.</title>
        <authorList>
            <person name="Probst A.J."/>
            <person name="Ladd B."/>
            <person name="Jarett J.K."/>
            <person name="Geller-Mcgrath D.E."/>
            <person name="Sieber C.M.K."/>
            <person name="Emerson J.B."/>
            <person name="Anantharaman K."/>
            <person name="Thomas B.C."/>
            <person name="Malmstrom R."/>
            <person name="Stieglmeier M."/>
            <person name="Klingl A."/>
            <person name="Woyke T."/>
            <person name="Ryan C.M."/>
            <person name="Banfield J.F."/>
        </authorList>
    </citation>
    <scope>NUCLEOTIDE SEQUENCE [LARGE SCALE GENOMIC DNA]</scope>
</reference>
<feature type="transmembrane region" description="Helical" evidence="7">
    <location>
        <begin position="118"/>
        <end position="136"/>
    </location>
</feature>
<feature type="transmembrane region" description="Helical" evidence="7">
    <location>
        <begin position="222"/>
        <end position="245"/>
    </location>
</feature>
<evidence type="ECO:0000313" key="9">
    <source>
        <dbReference type="Proteomes" id="UP000228503"/>
    </source>
</evidence>
<comment type="similarity">
    <text evidence="1">Belongs to the Lgt family.</text>
</comment>
<evidence type="ECO:0000256" key="2">
    <source>
        <dbReference type="ARBA" id="ARBA00022475"/>
    </source>
</evidence>
<evidence type="ECO:0000256" key="5">
    <source>
        <dbReference type="ARBA" id="ARBA00022989"/>
    </source>
</evidence>
<keyword evidence="4 7" id="KW-0812">Transmembrane</keyword>
<keyword evidence="6 7" id="KW-0472">Membrane</keyword>
<dbReference type="EMBL" id="PFOB01000016">
    <property type="protein sequence ID" value="PIZ63681.1"/>
    <property type="molecule type" value="Genomic_DNA"/>
</dbReference>
<name>A0A2M7U0U8_9BACT</name>
<protein>
    <recommendedName>
        <fullName evidence="10">Prolipoprotein diacylglyceryl transferase</fullName>
    </recommendedName>
</protein>
<dbReference type="Pfam" id="PF01790">
    <property type="entry name" value="LGT"/>
    <property type="match status" value="1"/>
</dbReference>
<feature type="transmembrane region" description="Helical" evidence="7">
    <location>
        <begin position="87"/>
        <end position="106"/>
    </location>
</feature>
<keyword evidence="3" id="KW-0808">Transferase</keyword>
<feature type="transmembrane region" description="Helical" evidence="7">
    <location>
        <begin position="12"/>
        <end position="32"/>
    </location>
</feature>
<dbReference type="PANTHER" id="PTHR30589:SF0">
    <property type="entry name" value="PHOSPHATIDYLGLYCEROL--PROLIPOPROTEIN DIACYLGLYCERYL TRANSFERASE"/>
    <property type="match status" value="1"/>
</dbReference>
<accession>A0A2M7U0U8</accession>
<feature type="transmembrane region" description="Helical" evidence="7">
    <location>
        <begin position="190"/>
        <end position="210"/>
    </location>
</feature>
<feature type="transmembrane region" description="Helical" evidence="7">
    <location>
        <begin position="165"/>
        <end position="183"/>
    </location>
</feature>
<dbReference type="GO" id="GO:0008961">
    <property type="term" value="F:phosphatidylglycerol-prolipoprotein diacylglyceryl transferase activity"/>
    <property type="evidence" value="ECO:0007669"/>
    <property type="project" value="InterPro"/>
</dbReference>
<comment type="caution">
    <text evidence="8">The sequence shown here is derived from an EMBL/GenBank/DDBJ whole genome shotgun (WGS) entry which is preliminary data.</text>
</comment>
<dbReference type="GO" id="GO:0005886">
    <property type="term" value="C:plasma membrane"/>
    <property type="evidence" value="ECO:0007669"/>
    <property type="project" value="InterPro"/>
</dbReference>
<evidence type="ECO:0000256" key="1">
    <source>
        <dbReference type="ARBA" id="ARBA00007150"/>
    </source>
</evidence>
<dbReference type="Proteomes" id="UP000228503">
    <property type="component" value="Unassembled WGS sequence"/>
</dbReference>
<dbReference type="PANTHER" id="PTHR30589">
    <property type="entry name" value="PROLIPOPROTEIN DIACYLGLYCERYL TRANSFERASE"/>
    <property type="match status" value="1"/>
</dbReference>
<gene>
    <name evidence="8" type="ORF">COY16_01240</name>
</gene>
<organism evidence="8 9">
    <name type="scientific">Candidatus Roizmanbacteria bacterium CG_4_10_14_0_2_um_filter_39_13</name>
    <dbReference type="NCBI Taxonomy" id="1974825"/>
    <lineage>
        <taxon>Bacteria</taxon>
        <taxon>Candidatus Roizmaniibacteriota</taxon>
    </lineage>
</organism>
<dbReference type="InterPro" id="IPR001640">
    <property type="entry name" value="Lgt"/>
</dbReference>
<evidence type="ECO:0008006" key="10">
    <source>
        <dbReference type="Google" id="ProtNLM"/>
    </source>
</evidence>
<evidence type="ECO:0000256" key="7">
    <source>
        <dbReference type="SAM" id="Phobius"/>
    </source>
</evidence>